<dbReference type="OrthoDB" id="3226250at2759"/>
<dbReference type="Proteomes" id="UP000567179">
    <property type="component" value="Unassembled WGS sequence"/>
</dbReference>
<accession>A0A8H5EU63</accession>
<organism evidence="1 2">
    <name type="scientific">Psilocybe cf. subviscida</name>
    <dbReference type="NCBI Taxonomy" id="2480587"/>
    <lineage>
        <taxon>Eukaryota</taxon>
        <taxon>Fungi</taxon>
        <taxon>Dikarya</taxon>
        <taxon>Basidiomycota</taxon>
        <taxon>Agaricomycotina</taxon>
        <taxon>Agaricomycetes</taxon>
        <taxon>Agaricomycetidae</taxon>
        <taxon>Agaricales</taxon>
        <taxon>Agaricineae</taxon>
        <taxon>Strophariaceae</taxon>
        <taxon>Psilocybe</taxon>
    </lineage>
</organism>
<evidence type="ECO:0000313" key="1">
    <source>
        <dbReference type="EMBL" id="KAF5312103.1"/>
    </source>
</evidence>
<dbReference type="EMBL" id="JAACJJ010000056">
    <property type="protein sequence ID" value="KAF5312103.1"/>
    <property type="molecule type" value="Genomic_DNA"/>
</dbReference>
<name>A0A8H5EU63_9AGAR</name>
<protein>
    <submittedName>
        <fullName evidence="1">Uncharacterized protein</fullName>
    </submittedName>
</protein>
<evidence type="ECO:0000313" key="2">
    <source>
        <dbReference type="Proteomes" id="UP000567179"/>
    </source>
</evidence>
<sequence>MENPRGKHPAGSRFQALVDHIYGPYPDHVFLEEELKPKPAADNLIDLHCVTIYAGKKPIGLDQSEYIIKPPETSFVHEDHPKHVPISFCGTLEIRDLSWLSKKGRLFLERDVRNHDKAIVPNNKERREISLEQVLNSTRRGQSFKVYLLCRKSLLAHYLTAKSRPHELLIYSSSADGLVNRKFAVKSLHVESFVASKTFLARYRLRALLAELSEIDNNQTPVHLKDYSWVVNSYLTHILPRDMDAERRRKLRPIAELSPYADDLRHPRHIPLSQLHSELAEHSEWILANHIGKQGSVRDVPKSLIYVPSWINWCAEAYSASVEAKRNGVVWGLSESVDLKKQKRNSMSQRLAEFGESETFWKLRLQAWVKCSKRYVDENRDKPVLPARAIQPGPPAAYGGLEYDSDFSPDYTSSEWSDSDNIETSEISGALKEVWFCAQPPQIPLGHFVWHCPGQGCQKAINLLDPSREDIALLPQDLARKLQTKRWRTQDISVQQALAAMVSHHYQHEHLAMAGFHQGSTKIGPRFQLSEALRKPNPRKRAMLMEIKDEDSS</sequence>
<comment type="caution">
    <text evidence="1">The sequence shown here is derived from an EMBL/GenBank/DDBJ whole genome shotgun (WGS) entry which is preliminary data.</text>
</comment>
<reference evidence="1 2" key="1">
    <citation type="journal article" date="2020" name="ISME J.">
        <title>Uncovering the hidden diversity of litter-decomposition mechanisms in mushroom-forming fungi.</title>
        <authorList>
            <person name="Floudas D."/>
            <person name="Bentzer J."/>
            <person name="Ahren D."/>
            <person name="Johansson T."/>
            <person name="Persson P."/>
            <person name="Tunlid A."/>
        </authorList>
    </citation>
    <scope>NUCLEOTIDE SEQUENCE [LARGE SCALE GENOMIC DNA]</scope>
    <source>
        <strain evidence="1 2">CBS 101986</strain>
    </source>
</reference>
<keyword evidence="2" id="KW-1185">Reference proteome</keyword>
<dbReference type="AlphaFoldDB" id="A0A8H5EU63"/>
<proteinExistence type="predicted"/>
<gene>
    <name evidence="1" type="ORF">D9619_003395</name>
</gene>